<comment type="catalytic activity">
    <reaction evidence="4 7">
        <text>uridine(38/39/40) in tRNA = pseudouridine(38/39/40) in tRNA</text>
        <dbReference type="Rhea" id="RHEA:22376"/>
        <dbReference type="Rhea" id="RHEA-COMP:10085"/>
        <dbReference type="Rhea" id="RHEA-COMP:10087"/>
        <dbReference type="ChEBI" id="CHEBI:65314"/>
        <dbReference type="ChEBI" id="CHEBI:65315"/>
        <dbReference type="EC" id="5.4.99.12"/>
    </reaction>
</comment>
<dbReference type="Pfam" id="PF01416">
    <property type="entry name" value="PseudoU_synth_1"/>
    <property type="match status" value="2"/>
</dbReference>
<dbReference type="HAMAP" id="MF_00171">
    <property type="entry name" value="TruA"/>
    <property type="match status" value="1"/>
</dbReference>
<evidence type="ECO:0000256" key="5">
    <source>
        <dbReference type="PIRSR" id="PIRSR001430-1"/>
    </source>
</evidence>
<accession>L1N1U8</accession>
<dbReference type="EC" id="5.4.99.12" evidence="4"/>
<feature type="domain" description="Pseudouridine synthase I TruA alpha/beta" evidence="8">
    <location>
        <begin position="9"/>
        <end position="104"/>
    </location>
</feature>
<dbReference type="InterPro" id="IPR001406">
    <property type="entry name" value="PsdUridine_synth_TruA"/>
</dbReference>
<evidence type="ECO:0000256" key="2">
    <source>
        <dbReference type="ARBA" id="ARBA00022694"/>
    </source>
</evidence>
<dbReference type="PANTHER" id="PTHR11142:SF0">
    <property type="entry name" value="TRNA PSEUDOURIDINE SYNTHASE-LIKE 1"/>
    <property type="match status" value="1"/>
</dbReference>
<comment type="subunit">
    <text evidence="4">Homodimer.</text>
</comment>
<dbReference type="AlphaFoldDB" id="L1N1U8"/>
<dbReference type="GO" id="GO:0160147">
    <property type="term" value="F:tRNA pseudouridine(38-40) synthase activity"/>
    <property type="evidence" value="ECO:0007669"/>
    <property type="project" value="UniProtKB-EC"/>
</dbReference>
<dbReference type="PANTHER" id="PTHR11142">
    <property type="entry name" value="PSEUDOURIDYLATE SYNTHASE"/>
    <property type="match status" value="1"/>
</dbReference>
<dbReference type="CDD" id="cd02570">
    <property type="entry name" value="PseudoU_synth_EcTruA"/>
    <property type="match status" value="1"/>
</dbReference>
<dbReference type="OrthoDB" id="9811823at2"/>
<dbReference type="STRING" id="1127699.HMPREF9151_02086"/>
<comment type="caution">
    <text evidence="9">The sequence shown here is derived from an EMBL/GenBank/DDBJ whole genome shotgun (WGS) entry which is preliminary data.</text>
</comment>
<organism evidence="9 10">
    <name type="scientific">Hoylesella saccharolytica F0055</name>
    <dbReference type="NCBI Taxonomy" id="1127699"/>
    <lineage>
        <taxon>Bacteria</taxon>
        <taxon>Pseudomonadati</taxon>
        <taxon>Bacteroidota</taxon>
        <taxon>Bacteroidia</taxon>
        <taxon>Bacteroidales</taxon>
        <taxon>Prevotellaceae</taxon>
        <taxon>Hoylesella</taxon>
    </lineage>
</organism>
<name>L1N1U8_9BACT</name>
<evidence type="ECO:0000256" key="6">
    <source>
        <dbReference type="PIRSR" id="PIRSR001430-2"/>
    </source>
</evidence>
<dbReference type="GO" id="GO:0031119">
    <property type="term" value="P:tRNA pseudouridine synthesis"/>
    <property type="evidence" value="ECO:0007669"/>
    <property type="project" value="UniProtKB-UniRule"/>
</dbReference>
<dbReference type="InterPro" id="IPR020095">
    <property type="entry name" value="PsdUridine_synth_TruA_C"/>
</dbReference>
<reference evidence="9 10" key="1">
    <citation type="submission" date="2012-05" db="EMBL/GenBank/DDBJ databases">
        <authorList>
            <person name="Weinstock G."/>
            <person name="Sodergren E."/>
            <person name="Lobos E.A."/>
            <person name="Fulton L."/>
            <person name="Fulton R."/>
            <person name="Courtney L."/>
            <person name="Fronick C."/>
            <person name="O'Laughlin M."/>
            <person name="Godfrey J."/>
            <person name="Wilson R.M."/>
            <person name="Miner T."/>
            <person name="Farmer C."/>
            <person name="Delehaunty K."/>
            <person name="Cordes M."/>
            <person name="Minx P."/>
            <person name="Tomlinson C."/>
            <person name="Chen J."/>
            <person name="Wollam A."/>
            <person name="Pepin K.H."/>
            <person name="Bhonagiri V."/>
            <person name="Zhang X."/>
            <person name="Suruliraj S."/>
            <person name="Warren W."/>
            <person name="Mitreva M."/>
            <person name="Mardis E.R."/>
            <person name="Wilson R.K."/>
        </authorList>
    </citation>
    <scope>NUCLEOTIDE SEQUENCE [LARGE SCALE GENOMIC DNA]</scope>
    <source>
        <strain evidence="9 10">F0055</strain>
    </source>
</reference>
<evidence type="ECO:0000256" key="7">
    <source>
        <dbReference type="RuleBase" id="RU003792"/>
    </source>
</evidence>
<evidence type="ECO:0000313" key="9">
    <source>
        <dbReference type="EMBL" id="EKX97488.1"/>
    </source>
</evidence>
<dbReference type="SUPFAM" id="SSF55120">
    <property type="entry name" value="Pseudouridine synthase"/>
    <property type="match status" value="1"/>
</dbReference>
<comment type="function">
    <text evidence="4">Formation of pseudouridine at positions 38, 39 and 40 in the anticodon stem and loop of transfer RNAs.</text>
</comment>
<feature type="domain" description="Pseudouridine synthase I TruA alpha/beta" evidence="8">
    <location>
        <begin position="142"/>
        <end position="244"/>
    </location>
</feature>
<feature type="active site" description="Nucleophile" evidence="4 5">
    <location>
        <position position="52"/>
    </location>
</feature>
<dbReference type="NCBIfam" id="TIGR00071">
    <property type="entry name" value="hisT_truA"/>
    <property type="match status" value="1"/>
</dbReference>
<dbReference type="PIRSF" id="PIRSF001430">
    <property type="entry name" value="tRNA_psdUrid_synth"/>
    <property type="match status" value="1"/>
</dbReference>
<dbReference type="Proteomes" id="UP000010433">
    <property type="component" value="Unassembled WGS sequence"/>
</dbReference>
<comment type="caution">
    <text evidence="4">Lacks conserved residue(s) required for the propagation of feature annotation.</text>
</comment>
<dbReference type="HOGENOM" id="CLU_014673_0_1_10"/>
<dbReference type="GO" id="GO:0003723">
    <property type="term" value="F:RNA binding"/>
    <property type="evidence" value="ECO:0007669"/>
    <property type="project" value="InterPro"/>
</dbReference>
<feature type="binding site" evidence="4 6">
    <location>
        <position position="111"/>
    </location>
    <ligand>
        <name>substrate</name>
    </ligand>
</feature>
<evidence type="ECO:0000259" key="8">
    <source>
        <dbReference type="Pfam" id="PF01416"/>
    </source>
</evidence>
<comment type="similarity">
    <text evidence="1 4 7">Belongs to the tRNA pseudouridine synthase TruA family.</text>
</comment>
<dbReference type="EMBL" id="AMEP01000138">
    <property type="protein sequence ID" value="EKX97488.1"/>
    <property type="molecule type" value="Genomic_DNA"/>
</dbReference>
<sequence length="244" mass="28065">MQRYFIYFSYDGSAYHGWQIQPNGNSVQAELQKALFTILQRHIEVVGAGRTDTGVHARMMVAHFDDESAQIDGEQLTYKLNRVLPYDISVLRIIPVDSAMHARFSAQRRTYHYYVHLDRDPFCRFTSYRLYQAPDFALMNKAAQLLLQTKDFGAFCKSHSDTKTTFCDVTEAQWVQLTATKWYFKITANRFLRNMVRAVVGTLLDVGYGKVTLEAFSEILNSRSRSNAGESVPGHALFLEEIEY</sequence>
<gene>
    <name evidence="4" type="primary">truA</name>
    <name evidence="9" type="ORF">HMPREF9151_02086</name>
</gene>
<proteinExistence type="inferred from homology"/>
<keyword evidence="3 4" id="KW-0413">Isomerase</keyword>
<dbReference type="InterPro" id="IPR020094">
    <property type="entry name" value="TruA/RsuA/RluB/E/F_N"/>
</dbReference>
<dbReference type="InterPro" id="IPR020103">
    <property type="entry name" value="PsdUridine_synth_cat_dom_sf"/>
</dbReference>
<dbReference type="Gene3D" id="3.30.70.580">
    <property type="entry name" value="Pseudouridine synthase I, catalytic domain, N-terminal subdomain"/>
    <property type="match status" value="1"/>
</dbReference>
<evidence type="ECO:0000256" key="1">
    <source>
        <dbReference type="ARBA" id="ARBA00009375"/>
    </source>
</evidence>
<keyword evidence="10" id="KW-1185">Reference proteome</keyword>
<dbReference type="FunFam" id="3.30.70.580:FF:000001">
    <property type="entry name" value="tRNA pseudouridine synthase A"/>
    <property type="match status" value="1"/>
</dbReference>
<evidence type="ECO:0000256" key="4">
    <source>
        <dbReference type="HAMAP-Rule" id="MF_00171"/>
    </source>
</evidence>
<dbReference type="PATRIC" id="fig|1127699.3.peg.1903"/>
<dbReference type="InterPro" id="IPR020097">
    <property type="entry name" value="PsdUridine_synth_TruA_a/b_dom"/>
</dbReference>
<evidence type="ECO:0000256" key="3">
    <source>
        <dbReference type="ARBA" id="ARBA00023235"/>
    </source>
</evidence>
<protein>
    <recommendedName>
        <fullName evidence="4">tRNA pseudouridine synthase A</fullName>
        <ecNumber evidence="4">5.4.99.12</ecNumber>
    </recommendedName>
    <alternativeName>
        <fullName evidence="4">tRNA pseudouridine(38-40) synthase</fullName>
    </alternativeName>
    <alternativeName>
        <fullName evidence="4">tRNA pseudouridylate synthase I</fullName>
    </alternativeName>
    <alternativeName>
        <fullName evidence="4">tRNA-uridine isomerase I</fullName>
    </alternativeName>
</protein>
<dbReference type="RefSeq" id="WP_009160947.1">
    <property type="nucleotide sequence ID" value="NZ_KB290959.1"/>
</dbReference>
<dbReference type="Gene3D" id="3.30.70.660">
    <property type="entry name" value="Pseudouridine synthase I, catalytic domain, C-terminal subdomain"/>
    <property type="match status" value="1"/>
</dbReference>
<keyword evidence="2 4" id="KW-0819">tRNA processing</keyword>
<evidence type="ECO:0000313" key="10">
    <source>
        <dbReference type="Proteomes" id="UP000010433"/>
    </source>
</evidence>